<dbReference type="EMBL" id="LNRQ01000004">
    <property type="protein sequence ID" value="KZM97936.1"/>
    <property type="molecule type" value="Genomic_DNA"/>
</dbReference>
<sequence length="252" mass="28884">MDYYNSRYQDQQNAEQQEEDDTISLADFPMAPDQQDHSSPPEKIDVFEFSTPNSTMCHAEDIINCGKLILFKEQDQSPSLNLPQWHKSPVMHDHASESLYNRRRRSESLTELKISACRSNSTNSMRGINMRTSRSLDYQKLSRNSSLSSDSPDYRNNSRGSSRFDASAVKVPKPRWYIFMFGSVKFPPEINLQDIKSRQLHRTTSKSLFPSFEVVKKPPTNRKRSWGVLKVLSCRDDASVNVTAPLACVPRV</sequence>
<feature type="compositionally biased region" description="Polar residues" evidence="1">
    <location>
        <begin position="120"/>
        <end position="136"/>
    </location>
</feature>
<accession>A0A165X8R4</accession>
<name>A0A165X8R4_DAUCS</name>
<reference evidence="3" key="2">
    <citation type="submission" date="2022-03" db="EMBL/GenBank/DDBJ databases">
        <title>Draft title - Genomic analysis of global carrot germplasm unveils the trajectory of domestication and the origin of high carotenoid orange carrot.</title>
        <authorList>
            <person name="Iorizzo M."/>
            <person name="Ellison S."/>
            <person name="Senalik D."/>
            <person name="Macko-Podgorni A."/>
            <person name="Grzebelus D."/>
            <person name="Bostan H."/>
            <person name="Rolling W."/>
            <person name="Curaba J."/>
            <person name="Simon P."/>
        </authorList>
    </citation>
    <scope>NUCLEOTIDE SEQUENCE</scope>
    <source>
        <tissue evidence="3">Leaf</tissue>
    </source>
</reference>
<keyword evidence="4" id="KW-1185">Reference proteome</keyword>
<feature type="region of interest" description="Disordered" evidence="1">
    <location>
        <begin position="1"/>
        <end position="40"/>
    </location>
</feature>
<reference evidence="2" key="1">
    <citation type="journal article" date="2016" name="Nat. Genet.">
        <title>A high-quality carrot genome assembly provides new insights into carotenoid accumulation and asterid genome evolution.</title>
        <authorList>
            <person name="Iorizzo M."/>
            <person name="Ellison S."/>
            <person name="Senalik D."/>
            <person name="Zeng P."/>
            <person name="Satapoomin P."/>
            <person name="Huang J."/>
            <person name="Bowman M."/>
            <person name="Iovene M."/>
            <person name="Sanseverino W."/>
            <person name="Cavagnaro P."/>
            <person name="Yildiz M."/>
            <person name="Macko-Podgorni A."/>
            <person name="Moranska E."/>
            <person name="Grzebelus E."/>
            <person name="Grzebelus D."/>
            <person name="Ashrafi H."/>
            <person name="Zheng Z."/>
            <person name="Cheng S."/>
            <person name="Spooner D."/>
            <person name="Van Deynze A."/>
            <person name="Simon P."/>
        </authorList>
    </citation>
    <scope>NUCLEOTIDE SEQUENCE [LARGE SCALE GENOMIC DNA]</scope>
    <source>
        <tissue evidence="2">Leaf</tissue>
    </source>
</reference>
<gene>
    <name evidence="2" type="ORF">DCAR_014702</name>
    <name evidence="3" type="ORF">DCAR_0416197</name>
</gene>
<organism evidence="2">
    <name type="scientific">Daucus carota subsp. sativus</name>
    <name type="common">Carrot</name>
    <dbReference type="NCBI Taxonomy" id="79200"/>
    <lineage>
        <taxon>Eukaryota</taxon>
        <taxon>Viridiplantae</taxon>
        <taxon>Streptophyta</taxon>
        <taxon>Embryophyta</taxon>
        <taxon>Tracheophyta</taxon>
        <taxon>Spermatophyta</taxon>
        <taxon>Magnoliopsida</taxon>
        <taxon>eudicotyledons</taxon>
        <taxon>Gunneridae</taxon>
        <taxon>Pentapetalae</taxon>
        <taxon>asterids</taxon>
        <taxon>campanulids</taxon>
        <taxon>Apiales</taxon>
        <taxon>Apiaceae</taxon>
        <taxon>Apioideae</taxon>
        <taxon>Scandiceae</taxon>
        <taxon>Daucinae</taxon>
        <taxon>Daucus</taxon>
        <taxon>Daucus sect. Daucus</taxon>
    </lineage>
</organism>
<feature type="region of interest" description="Disordered" evidence="1">
    <location>
        <begin position="120"/>
        <end position="165"/>
    </location>
</feature>
<dbReference type="EMBL" id="CP093346">
    <property type="protein sequence ID" value="WOG96859.1"/>
    <property type="molecule type" value="Genomic_DNA"/>
</dbReference>
<dbReference type="OMA" id="MFPSHPN"/>
<dbReference type="Proteomes" id="UP000077755">
    <property type="component" value="Chromosome 4"/>
</dbReference>
<proteinExistence type="predicted"/>
<dbReference type="KEGG" id="dcr:108217312"/>
<protein>
    <submittedName>
        <fullName evidence="2">Uncharacterized protein</fullName>
    </submittedName>
</protein>
<evidence type="ECO:0000313" key="3">
    <source>
        <dbReference type="EMBL" id="WOG96859.1"/>
    </source>
</evidence>
<evidence type="ECO:0000313" key="4">
    <source>
        <dbReference type="Proteomes" id="UP000077755"/>
    </source>
</evidence>
<dbReference type="OrthoDB" id="752671at2759"/>
<feature type="compositionally biased region" description="Low complexity" evidence="1">
    <location>
        <begin position="141"/>
        <end position="155"/>
    </location>
</feature>
<dbReference type="Gramene" id="KZM97936">
    <property type="protein sequence ID" value="KZM97936"/>
    <property type="gene ID" value="DCAR_014702"/>
</dbReference>
<evidence type="ECO:0000256" key="1">
    <source>
        <dbReference type="SAM" id="MobiDB-lite"/>
    </source>
</evidence>
<evidence type="ECO:0000313" key="2">
    <source>
        <dbReference type="EMBL" id="KZM97936.1"/>
    </source>
</evidence>
<dbReference type="PANTHER" id="PTHR34130:SF3">
    <property type="entry name" value="DUF1645 FAMILY PROTEIN"/>
    <property type="match status" value="1"/>
</dbReference>
<dbReference type="AlphaFoldDB" id="A0A165X8R4"/>
<dbReference type="PANTHER" id="PTHR34130">
    <property type="entry name" value="OS08G0243800 PROTEIN"/>
    <property type="match status" value="1"/>
</dbReference>